<comment type="caution">
    <text evidence="6">The sequence shown here is derived from an EMBL/GenBank/DDBJ whole genome shotgun (WGS) entry which is preliminary data.</text>
</comment>
<keyword evidence="7" id="KW-1185">Reference proteome</keyword>
<dbReference type="PANTHER" id="PTHR32258:SF3">
    <property type="entry name" value="PROTEIN NETWORKED 4A"/>
    <property type="match status" value="1"/>
</dbReference>
<dbReference type="SUPFAM" id="SSF57997">
    <property type="entry name" value="Tropomyosin"/>
    <property type="match status" value="1"/>
</dbReference>
<feature type="coiled-coil region" evidence="3">
    <location>
        <begin position="224"/>
        <end position="299"/>
    </location>
</feature>
<dbReference type="GO" id="GO:0003779">
    <property type="term" value="F:actin binding"/>
    <property type="evidence" value="ECO:0007669"/>
    <property type="project" value="InterPro"/>
</dbReference>
<feature type="region of interest" description="Disordered" evidence="4">
    <location>
        <begin position="130"/>
        <end position="214"/>
    </location>
</feature>
<dbReference type="Proteomes" id="UP001314170">
    <property type="component" value="Unassembled WGS sequence"/>
</dbReference>
<dbReference type="EMBL" id="CAWUPB010000127">
    <property type="protein sequence ID" value="CAK7323482.1"/>
    <property type="molecule type" value="Genomic_DNA"/>
</dbReference>
<evidence type="ECO:0000313" key="7">
    <source>
        <dbReference type="Proteomes" id="UP001314170"/>
    </source>
</evidence>
<evidence type="ECO:0000256" key="2">
    <source>
        <dbReference type="ARBA" id="ARBA00038006"/>
    </source>
</evidence>
<dbReference type="AlphaFoldDB" id="A0AAV1QSH6"/>
<feature type="coiled-coil region" evidence="3">
    <location>
        <begin position="579"/>
        <end position="613"/>
    </location>
</feature>
<evidence type="ECO:0000259" key="5">
    <source>
        <dbReference type="PROSITE" id="PS51774"/>
    </source>
</evidence>
<dbReference type="PANTHER" id="PTHR32258">
    <property type="entry name" value="PROTEIN NETWORKED 4A"/>
    <property type="match status" value="1"/>
</dbReference>
<organism evidence="6 7">
    <name type="scientific">Dovyalis caffra</name>
    <dbReference type="NCBI Taxonomy" id="77055"/>
    <lineage>
        <taxon>Eukaryota</taxon>
        <taxon>Viridiplantae</taxon>
        <taxon>Streptophyta</taxon>
        <taxon>Embryophyta</taxon>
        <taxon>Tracheophyta</taxon>
        <taxon>Spermatophyta</taxon>
        <taxon>Magnoliopsida</taxon>
        <taxon>eudicotyledons</taxon>
        <taxon>Gunneridae</taxon>
        <taxon>Pentapetalae</taxon>
        <taxon>rosids</taxon>
        <taxon>fabids</taxon>
        <taxon>Malpighiales</taxon>
        <taxon>Salicaceae</taxon>
        <taxon>Flacourtieae</taxon>
        <taxon>Dovyalis</taxon>
    </lineage>
</organism>
<keyword evidence="1 3" id="KW-0175">Coiled coil</keyword>
<dbReference type="GO" id="GO:0005774">
    <property type="term" value="C:vacuolar membrane"/>
    <property type="evidence" value="ECO:0007669"/>
    <property type="project" value="TreeGrafter"/>
</dbReference>
<dbReference type="InterPro" id="IPR051861">
    <property type="entry name" value="NET_actin-binding_domain"/>
</dbReference>
<proteinExistence type="inferred from homology"/>
<feature type="coiled-coil region" evidence="3">
    <location>
        <begin position="352"/>
        <end position="550"/>
    </location>
</feature>
<sequence length="650" mass="74554">MASSVNSVIYSASTTANAITATISVTQVSTLYVPSKNFKRLQSRKSHSWWWDSHISPKNSKWLTENLEEMDQSVKRMLKLIEDDGDSFAKKAEMYYQKRPELISHVEEFYRMYRSLAERYDHVTGELKKSIPSDLQSQGSGISDIVSEPPSPAREQRLSRRKSGPRAAGFDFFLGSGGSSDNYQKEGDESSTLTDSESESDDSSVNNYSGLSRNGGDQGLSRRIIDLEIELRETKEKLRIQQDDSVDGSFRGVRNDDFEDVLARIAGYERDLANANEKIRLSEEEVARLNIELQKYRSSEVADGLHYEFASSTESKVTIREAELEPEINQASHLQESIGGSEAETFDSNAKIQSLMEELRIAKERLQVSETEITTLKKQLEGDGPSDKINSLQDQLALAHKEINMLKNKLNVEKREVSKLQERIARLKSSLSDRDHEVRDLKTEVSDAEQKIFPEKAQIKAEMCKLIEERTYLEEQLKEQESRTRCLEDDIRMFQAEKAEMEERFDREIQQLKEDIAERDNRIEKLDKGLDVLKSENDELNDKVIALKAEVTSRDDRIDQMDKHLQQLHMEHVKLIAGAEEARKLMGELRSKANDLEEEVERQRIVILEVAEQKREAIRQLCLALEHYRSSYHTLRQAFVGHNRVPVLAT</sequence>
<name>A0AAV1QSH6_9ROSI</name>
<gene>
    <name evidence="6" type="ORF">DCAF_LOCUS1111</name>
</gene>
<dbReference type="PROSITE" id="PS51774">
    <property type="entry name" value="NAB"/>
    <property type="match status" value="1"/>
</dbReference>
<evidence type="ECO:0000256" key="3">
    <source>
        <dbReference type="SAM" id="Coils"/>
    </source>
</evidence>
<reference evidence="6 7" key="1">
    <citation type="submission" date="2024-01" db="EMBL/GenBank/DDBJ databases">
        <authorList>
            <person name="Waweru B."/>
        </authorList>
    </citation>
    <scope>NUCLEOTIDE SEQUENCE [LARGE SCALE GENOMIC DNA]</scope>
</reference>
<evidence type="ECO:0000256" key="4">
    <source>
        <dbReference type="SAM" id="MobiDB-lite"/>
    </source>
</evidence>
<evidence type="ECO:0000313" key="6">
    <source>
        <dbReference type="EMBL" id="CAK7323482.1"/>
    </source>
</evidence>
<protein>
    <recommendedName>
        <fullName evidence="5">NAB domain-containing protein</fullName>
    </recommendedName>
</protein>
<dbReference type="Gene3D" id="1.10.287.1490">
    <property type="match status" value="1"/>
</dbReference>
<dbReference type="InterPro" id="IPR011684">
    <property type="entry name" value="NAB"/>
</dbReference>
<feature type="domain" description="NAB" evidence="5">
    <location>
        <begin position="47"/>
        <end position="127"/>
    </location>
</feature>
<accession>A0AAV1QSH6</accession>
<comment type="similarity">
    <text evidence="2">Belongs to the NET family.</text>
</comment>
<evidence type="ECO:0000256" key="1">
    <source>
        <dbReference type="ARBA" id="ARBA00023054"/>
    </source>
</evidence>
<dbReference type="Pfam" id="PF07765">
    <property type="entry name" value="KIP1"/>
    <property type="match status" value="1"/>
</dbReference>